<dbReference type="CDD" id="cd16448">
    <property type="entry name" value="RING-H2"/>
    <property type="match status" value="1"/>
</dbReference>
<dbReference type="GO" id="GO:0030897">
    <property type="term" value="C:HOPS complex"/>
    <property type="evidence" value="ECO:0007669"/>
    <property type="project" value="TreeGrafter"/>
</dbReference>
<evidence type="ECO:0000256" key="1">
    <source>
        <dbReference type="ARBA" id="ARBA00022448"/>
    </source>
</evidence>
<feature type="region of interest" description="Disordered" evidence="4">
    <location>
        <begin position="1316"/>
        <end position="1400"/>
    </location>
</feature>
<keyword evidence="7" id="KW-1185">Reference proteome</keyword>
<feature type="compositionally biased region" description="Low complexity" evidence="4">
    <location>
        <begin position="184"/>
        <end position="198"/>
    </location>
</feature>
<dbReference type="GO" id="GO:0034058">
    <property type="term" value="P:endosomal vesicle fusion"/>
    <property type="evidence" value="ECO:0007669"/>
    <property type="project" value="TreeGrafter"/>
</dbReference>
<feature type="region of interest" description="Disordered" evidence="4">
    <location>
        <begin position="175"/>
        <end position="218"/>
    </location>
</feature>
<dbReference type="Pfam" id="PF23411">
    <property type="entry name" value="Beta-prop_Vps41"/>
    <property type="match status" value="2"/>
</dbReference>
<feature type="compositionally biased region" description="Acidic residues" evidence="4">
    <location>
        <begin position="55"/>
        <end position="87"/>
    </location>
</feature>
<evidence type="ECO:0000313" key="7">
    <source>
        <dbReference type="Proteomes" id="UP000092177"/>
    </source>
</evidence>
<dbReference type="Pfam" id="PF23556">
    <property type="entry name" value="TPR_Vps41"/>
    <property type="match status" value="1"/>
</dbReference>
<dbReference type="Proteomes" id="UP000092177">
    <property type="component" value="Chromosome 8"/>
</dbReference>
<dbReference type="Gene3D" id="2.130.10.10">
    <property type="entry name" value="YVTN repeat-like/Quinoprotein amine dehydrogenase"/>
    <property type="match status" value="2"/>
</dbReference>
<feature type="region of interest" description="Disordered" evidence="4">
    <location>
        <begin position="491"/>
        <end position="534"/>
    </location>
</feature>
<dbReference type="OrthoDB" id="244107at2759"/>
<feature type="compositionally biased region" description="Low complexity" evidence="4">
    <location>
        <begin position="620"/>
        <end position="634"/>
    </location>
</feature>
<dbReference type="RefSeq" id="XP_018153932.1">
    <property type="nucleotide sequence ID" value="XM_018307091.1"/>
</dbReference>
<sequence length="1496" mass="163661">MTGASDSDRDPPTAAQKGKGPEAAENGGTSVNPPGETAAKTAGKGTGDGDAASRDDEEEEEEESDEDDDDDDDEEDEDDDEDDEDEEPRLKYARLTQHLGPIYRNGDATSSFLVAGDKMIIGTHNGNIHVIQLPMFQSLRVYHAHSASITSISISPNPPPLPTARSEAVQRLAAEAAENVAKQRPASRQSGSSPAAASRRPKEPSPVPNTPSNNVHIATSSMDGNVCVFSLVDTKDVQLRNFARPVQAVALSPDYKNDRTYLSGGLAGQLILTSGGQAGRSTSTTVGTAAATASGWLGSMGLGTNTGKDTILHSGEGTINTIKWSLSGKYVVWLNEHGVKIMRSKLHLESADADDAWKRIGHVDRPQTDEWETMASVWKGRAEWIDEQAVETEDGEPGRADVATTPASESSKQQSVSSTKKIERLLVGWGGTIWIIHVHPGSVGTGKRAGEKSIGRAEIAKHLRMDCIISGISLYTQNLLLVLAYVLPDDDDDDDSKDGDDDKVTRGHKSKISSTTSGSEPSGGIKRRQNNLPPELRLIDLTSQAEIDKDGLSVSRYERLSSGDYHLGVLPAQNAASAVASSKGALEAITGFGSDMWNAAINPRTLFSSGASIRSGNSGDGVSSSQVPSSASGGRRSGTPTVHPNLAKPGVKIFIHSPFDFILATKRDLGDHLGWLLEHQEYQKAWELLDEHPEIMAAPPENLHELVPTTPDRNQSSPDDVLDDPYDTSSVMGSTGLARHPNSSAQKEKRRIGELWIRELIEAGNWAEAGKVCGTVLGSSERWEKWVWTFAGADKFDEITDYIPSEPMYPPIPGTIYEVVLNHYIQVDKLRFRELLDRWSTDLFDIKTVTTALENQLKYRNVREDSVEGGEKGRDWKIVMESLARLHEANGRFRESLKCYIKLQDADSAFRLIRDNHLAEAVTDDIPGFIGLRVPNNKREFLREADLEAATSEAITLLVDEAQHGLVKPSAVVSQLQEQDLMLYLFFYLRALYKGEGLEEHSGENRDRLLMDSQSQVDEFADLAVELFAKWEQPLLMSFLKSSTSYKFEKAVQECEKYKYYDELVHLYSKTGEMKRALYLIIDRLQDVKKAIEFAKQQDDPDLWDDLLDYSMDKPSFIQGLLEEVGTAINPIKLVRRIPEGLEIQGLREGLKHIMKEHEIQYSISLGVARVLRSEVASAQNDLRSGQRKGIKFELVVQSTDHVDVQVRDVVHPPISAEKVEESFFKAPKAEQPGHSHEPSKPGHCAQCHEPFTEYEMETLVGFTCGHVFHLSHLLEMLYPGKRQEADYGINSEESIRSGYRVGSKVTHARLLKDRIREGCPMGPESRPVAAPPPPARDPRTDLPPPPRRAPHPRAPRPAHLDLPLRRAAARREPLGPRPTPRAQPGADAAGARVPPAVPRDGAAAVPRVRVELADARADGAVPADGAADGSCAAEGYEGGLRAWGQGVREPEPAGEGRAGRVGGRLVLGGERERTARGGGGWVGGLGLRGRREEKG</sequence>
<dbReference type="Gene3D" id="1.25.40.10">
    <property type="entry name" value="Tetratricopeptide repeat domain"/>
    <property type="match status" value="1"/>
</dbReference>
<dbReference type="InterPro" id="IPR000547">
    <property type="entry name" value="Clathrin_H-chain/VPS_repeat"/>
</dbReference>
<evidence type="ECO:0000313" key="6">
    <source>
        <dbReference type="EMBL" id="OBR05414.1"/>
    </source>
</evidence>
<name>A0A1B7Y086_COLHI</name>
<protein>
    <submittedName>
        <fullName evidence="6">WD repeat domain-containing protein</fullName>
    </submittedName>
</protein>
<feature type="compositionally biased region" description="Low complexity" evidence="4">
    <location>
        <begin position="1385"/>
        <end position="1400"/>
    </location>
</feature>
<dbReference type="GO" id="GO:0005770">
    <property type="term" value="C:late endosome"/>
    <property type="evidence" value="ECO:0007669"/>
    <property type="project" value="TreeGrafter"/>
</dbReference>
<feature type="domain" description="Vps41 beta-propeller" evidence="5">
    <location>
        <begin position="216"/>
        <end position="287"/>
    </location>
</feature>
<dbReference type="GO" id="GO:0009267">
    <property type="term" value="P:cellular response to starvation"/>
    <property type="evidence" value="ECO:0007669"/>
    <property type="project" value="TreeGrafter"/>
</dbReference>
<feature type="region of interest" description="Disordered" evidence="4">
    <location>
        <begin position="706"/>
        <end position="746"/>
    </location>
</feature>
<feature type="repeat" description="CHCR" evidence="3">
    <location>
        <begin position="960"/>
        <end position="1120"/>
    </location>
</feature>
<dbReference type="EMBL" id="LTAN01000008">
    <property type="protein sequence ID" value="OBR05414.1"/>
    <property type="molecule type" value="Genomic_DNA"/>
</dbReference>
<dbReference type="VEuPathDB" id="FungiDB:CH63R_12117"/>
<keyword evidence="1" id="KW-0813">Transport</keyword>
<keyword evidence="2" id="KW-0653">Protein transport</keyword>
<feature type="compositionally biased region" description="Basic and acidic residues" evidence="4">
    <location>
        <begin position="1"/>
        <end position="11"/>
    </location>
</feature>
<dbReference type="SMART" id="SM00299">
    <property type="entry name" value="CLH"/>
    <property type="match status" value="1"/>
</dbReference>
<reference evidence="7" key="1">
    <citation type="journal article" date="2017" name="BMC Genomics">
        <title>Gapless genome assembly of Colletotrichum higginsianum reveals chromosome structure and association of transposable elements with secondary metabolite gene clusters.</title>
        <authorList>
            <person name="Dallery J.-F."/>
            <person name="Lapalu N."/>
            <person name="Zampounis A."/>
            <person name="Pigne S."/>
            <person name="Luyten I."/>
            <person name="Amselem J."/>
            <person name="Wittenberg A.H.J."/>
            <person name="Zhou S."/>
            <person name="de Queiroz M.V."/>
            <person name="Robin G.P."/>
            <person name="Auger A."/>
            <person name="Hainaut M."/>
            <person name="Henrissat B."/>
            <person name="Kim K.-T."/>
            <person name="Lee Y.-H."/>
            <person name="Lespinet O."/>
            <person name="Schwartz D.C."/>
            <person name="Thon M.R."/>
            <person name="O'Connell R.J."/>
        </authorList>
    </citation>
    <scope>NUCLEOTIDE SEQUENCE [LARGE SCALE GENOMIC DNA]</scope>
    <source>
        <strain evidence="7">IMI 349063</strain>
    </source>
</reference>
<feature type="domain" description="Vps41 beta-propeller" evidence="5">
    <location>
        <begin position="421"/>
        <end position="582"/>
    </location>
</feature>
<evidence type="ECO:0000256" key="2">
    <source>
        <dbReference type="ARBA" id="ARBA00022927"/>
    </source>
</evidence>
<accession>A0A1B7Y086</accession>
<evidence type="ECO:0000259" key="5">
    <source>
        <dbReference type="Pfam" id="PF23411"/>
    </source>
</evidence>
<comment type="caution">
    <text evidence="6">The sequence shown here is derived from an EMBL/GenBank/DDBJ whole genome shotgun (WGS) entry which is preliminary data.</text>
</comment>
<feature type="compositionally biased region" description="Low complexity" evidence="4">
    <location>
        <begin position="512"/>
        <end position="524"/>
    </location>
</feature>
<dbReference type="PANTHER" id="PTHR12616">
    <property type="entry name" value="VACUOLAR PROTEIN SORTING VPS41"/>
    <property type="match status" value="1"/>
</dbReference>
<dbReference type="InterPro" id="IPR036322">
    <property type="entry name" value="WD40_repeat_dom_sf"/>
</dbReference>
<proteinExistence type="predicted"/>
<dbReference type="GO" id="GO:0006623">
    <property type="term" value="P:protein targeting to vacuole"/>
    <property type="evidence" value="ECO:0007669"/>
    <property type="project" value="InterPro"/>
</dbReference>
<feature type="region of interest" description="Disordered" evidence="4">
    <location>
        <begin position="389"/>
        <end position="416"/>
    </location>
</feature>
<dbReference type="PROSITE" id="PS50236">
    <property type="entry name" value="CHCR"/>
    <property type="match status" value="1"/>
</dbReference>
<dbReference type="InterPro" id="IPR011990">
    <property type="entry name" value="TPR-like_helical_dom_sf"/>
</dbReference>
<gene>
    <name evidence="6" type="ORF">CH63R_12117</name>
</gene>
<evidence type="ECO:0000256" key="4">
    <source>
        <dbReference type="SAM" id="MobiDB-lite"/>
    </source>
</evidence>
<dbReference type="SUPFAM" id="SSF50978">
    <property type="entry name" value="WD40 repeat-like"/>
    <property type="match status" value="1"/>
</dbReference>
<feature type="region of interest" description="Disordered" evidence="4">
    <location>
        <begin position="1"/>
        <end position="90"/>
    </location>
</feature>
<dbReference type="InterPro" id="IPR045111">
    <property type="entry name" value="Vps41/Vps8"/>
</dbReference>
<feature type="region of interest" description="Disordered" evidence="4">
    <location>
        <begin position="612"/>
        <end position="644"/>
    </location>
</feature>
<dbReference type="GO" id="GO:0016236">
    <property type="term" value="P:macroautophagy"/>
    <property type="evidence" value="ECO:0007669"/>
    <property type="project" value="TreeGrafter"/>
</dbReference>
<dbReference type="InterPro" id="IPR057780">
    <property type="entry name" value="Beta-prop_Vps41"/>
</dbReference>
<dbReference type="GeneID" id="28871198"/>
<evidence type="ECO:0000256" key="3">
    <source>
        <dbReference type="PROSITE-ProRule" id="PRU01006"/>
    </source>
</evidence>
<feature type="compositionally biased region" description="Pro residues" evidence="4">
    <location>
        <begin position="1330"/>
        <end position="1348"/>
    </location>
</feature>
<feature type="compositionally biased region" description="Basic and acidic residues" evidence="4">
    <location>
        <begin position="1359"/>
        <end position="1375"/>
    </location>
</feature>
<dbReference type="KEGG" id="chig:CH63R_12117"/>
<organism evidence="6 7">
    <name type="scientific">Colletotrichum higginsianum (strain IMI 349063)</name>
    <name type="common">Crucifer anthracnose fungus</name>
    <dbReference type="NCBI Taxonomy" id="759273"/>
    <lineage>
        <taxon>Eukaryota</taxon>
        <taxon>Fungi</taxon>
        <taxon>Dikarya</taxon>
        <taxon>Ascomycota</taxon>
        <taxon>Pezizomycotina</taxon>
        <taxon>Sordariomycetes</taxon>
        <taxon>Hypocreomycetidae</taxon>
        <taxon>Glomerellales</taxon>
        <taxon>Glomerellaceae</taxon>
        <taxon>Colletotrichum</taxon>
        <taxon>Colletotrichum destructivum species complex</taxon>
    </lineage>
</organism>
<dbReference type="InterPro" id="IPR015943">
    <property type="entry name" value="WD40/YVTN_repeat-like_dom_sf"/>
</dbReference>
<dbReference type="PANTHER" id="PTHR12616:SF1">
    <property type="entry name" value="VACUOLAR PROTEIN SORTING-ASSOCIATED PROTEIN 41 HOMOLOG"/>
    <property type="match status" value="1"/>
</dbReference>
<feature type="compositionally biased region" description="Gly residues" evidence="4">
    <location>
        <begin position="1477"/>
        <end position="1488"/>
    </location>
</feature>
<feature type="region of interest" description="Disordered" evidence="4">
    <location>
        <begin position="1470"/>
        <end position="1496"/>
    </location>
</feature>